<organism evidence="1 2">
    <name type="scientific">Violaceomyces palustris</name>
    <dbReference type="NCBI Taxonomy" id="1673888"/>
    <lineage>
        <taxon>Eukaryota</taxon>
        <taxon>Fungi</taxon>
        <taxon>Dikarya</taxon>
        <taxon>Basidiomycota</taxon>
        <taxon>Ustilaginomycotina</taxon>
        <taxon>Ustilaginomycetes</taxon>
        <taxon>Violaceomycetales</taxon>
        <taxon>Violaceomycetaceae</taxon>
        <taxon>Violaceomyces</taxon>
    </lineage>
</organism>
<name>A0ACD0NTR4_9BASI</name>
<keyword evidence="2" id="KW-1185">Reference proteome</keyword>
<dbReference type="EMBL" id="KZ820078">
    <property type="protein sequence ID" value="PWN49238.1"/>
    <property type="molecule type" value="Genomic_DNA"/>
</dbReference>
<dbReference type="Proteomes" id="UP000245626">
    <property type="component" value="Unassembled WGS sequence"/>
</dbReference>
<protein>
    <submittedName>
        <fullName evidence="1">Uncharacterized protein</fullName>
    </submittedName>
</protein>
<gene>
    <name evidence="1" type="ORF">IE53DRAFT_388563</name>
</gene>
<evidence type="ECO:0000313" key="1">
    <source>
        <dbReference type="EMBL" id="PWN49238.1"/>
    </source>
</evidence>
<reference evidence="1 2" key="1">
    <citation type="journal article" date="2018" name="Mol. Biol. Evol.">
        <title>Broad Genomic Sampling Reveals a Smut Pathogenic Ancestry of the Fungal Clade Ustilaginomycotina.</title>
        <authorList>
            <person name="Kijpornyongpan T."/>
            <person name="Mondo S.J."/>
            <person name="Barry K."/>
            <person name="Sandor L."/>
            <person name="Lee J."/>
            <person name="Lipzen A."/>
            <person name="Pangilinan J."/>
            <person name="LaButti K."/>
            <person name="Hainaut M."/>
            <person name="Henrissat B."/>
            <person name="Grigoriev I.V."/>
            <person name="Spatafora J.W."/>
            <person name="Aime M.C."/>
        </authorList>
    </citation>
    <scope>NUCLEOTIDE SEQUENCE [LARGE SCALE GENOMIC DNA]</scope>
    <source>
        <strain evidence="1 2">SA 807</strain>
    </source>
</reference>
<evidence type="ECO:0000313" key="2">
    <source>
        <dbReference type="Proteomes" id="UP000245626"/>
    </source>
</evidence>
<sequence length="256" mass="27567">MSRPPLFPKATVSGIVNDPSSLERVIPESRRADGSIRKERKVRPGFTPAEDVTKFRSQRQMEADRRKLPPGSVVGYIRTPESVQAAKEGMTKSQKKNAKRKEGRTNASNGSAADGGGEGKEVVPDSWDDDDDDGETDGIKGSGPTQGKASKEQEEKVTRGIQGETKVVASEAETDQGSQPSTNTPSSSSSNQQQDPEKRAKALSKKLRAAESLRERESKGEKLLPEQKVKVDSIESIRIELQALEGLGDGGGAKEP</sequence>
<proteinExistence type="predicted"/>
<accession>A0ACD0NTR4</accession>